<keyword evidence="3" id="KW-1185">Reference proteome</keyword>
<sequence>MLNGRMIRWSLLLSEYDVKLVTPTTIESQALADLLSICPKKATIEELSDQISGTIEIHVPRIENKHADALATLESRVTIQNGQHTLKHRTAKSSAREERMSMKEKTNDWRKPLHE</sequence>
<evidence type="ECO:0000256" key="1">
    <source>
        <dbReference type="SAM" id="MobiDB-lite"/>
    </source>
</evidence>
<organism evidence="2 3">
    <name type="scientific">Arachis hypogaea</name>
    <name type="common">Peanut</name>
    <dbReference type="NCBI Taxonomy" id="3818"/>
    <lineage>
        <taxon>Eukaryota</taxon>
        <taxon>Viridiplantae</taxon>
        <taxon>Streptophyta</taxon>
        <taxon>Embryophyta</taxon>
        <taxon>Tracheophyta</taxon>
        <taxon>Spermatophyta</taxon>
        <taxon>Magnoliopsida</taxon>
        <taxon>eudicotyledons</taxon>
        <taxon>Gunneridae</taxon>
        <taxon>Pentapetalae</taxon>
        <taxon>rosids</taxon>
        <taxon>fabids</taxon>
        <taxon>Fabales</taxon>
        <taxon>Fabaceae</taxon>
        <taxon>Papilionoideae</taxon>
        <taxon>50 kb inversion clade</taxon>
        <taxon>dalbergioids sensu lato</taxon>
        <taxon>Dalbergieae</taxon>
        <taxon>Pterocarpus clade</taxon>
        <taxon>Arachis</taxon>
    </lineage>
</organism>
<dbReference type="AlphaFoldDB" id="A0A444X8F0"/>
<evidence type="ECO:0000313" key="3">
    <source>
        <dbReference type="Proteomes" id="UP000289738"/>
    </source>
</evidence>
<reference evidence="2 3" key="1">
    <citation type="submission" date="2019-01" db="EMBL/GenBank/DDBJ databases">
        <title>Sequencing of cultivated peanut Arachis hypogaea provides insights into genome evolution and oil improvement.</title>
        <authorList>
            <person name="Chen X."/>
        </authorList>
    </citation>
    <scope>NUCLEOTIDE SEQUENCE [LARGE SCALE GENOMIC DNA]</scope>
    <source>
        <strain evidence="3">cv. Fuhuasheng</strain>
        <tissue evidence="2">Leaves</tissue>
    </source>
</reference>
<evidence type="ECO:0008006" key="4">
    <source>
        <dbReference type="Google" id="ProtNLM"/>
    </source>
</evidence>
<feature type="compositionally biased region" description="Basic and acidic residues" evidence="1">
    <location>
        <begin position="94"/>
        <end position="115"/>
    </location>
</feature>
<proteinExistence type="predicted"/>
<feature type="region of interest" description="Disordered" evidence="1">
    <location>
        <begin position="83"/>
        <end position="115"/>
    </location>
</feature>
<dbReference type="EMBL" id="SDMP01000020">
    <property type="protein sequence ID" value="RYQ85823.1"/>
    <property type="molecule type" value="Genomic_DNA"/>
</dbReference>
<comment type="caution">
    <text evidence="2">The sequence shown here is derived from an EMBL/GenBank/DDBJ whole genome shotgun (WGS) entry which is preliminary data.</text>
</comment>
<name>A0A444X8F0_ARAHY</name>
<protein>
    <recommendedName>
        <fullName evidence="4">RNase H type-1 domain-containing protein</fullName>
    </recommendedName>
</protein>
<dbReference type="Proteomes" id="UP000289738">
    <property type="component" value="Chromosome B10"/>
</dbReference>
<accession>A0A444X8F0</accession>
<gene>
    <name evidence="2" type="ORF">Ahy_B10g105440</name>
</gene>
<evidence type="ECO:0000313" key="2">
    <source>
        <dbReference type="EMBL" id="RYQ85823.1"/>
    </source>
</evidence>